<name>G9XE04_9FIRM</name>
<dbReference type="Proteomes" id="UP000003379">
    <property type="component" value="Unassembled WGS sequence"/>
</dbReference>
<comment type="caution">
    <text evidence="1">The sequence shown here is derived from an EMBL/GenBank/DDBJ whole genome shotgun (WGS) entry which is preliminary data.</text>
</comment>
<gene>
    <name evidence="1" type="ORF">HMPREF9628_00348</name>
</gene>
<reference evidence="1 2" key="1">
    <citation type="submission" date="2011-08" db="EMBL/GenBank/DDBJ databases">
        <title>The Genome Sequence of Eubacteriaceae bacterium CM5.</title>
        <authorList>
            <consortium name="The Broad Institute Genome Sequencing Platform"/>
            <person name="Earl A."/>
            <person name="Ward D."/>
            <person name="Feldgarden M."/>
            <person name="Gevers D."/>
            <person name="Sizova M."/>
            <person name="Hazen A."/>
            <person name="Epstein S."/>
            <person name="Young S.K."/>
            <person name="Zeng Q."/>
            <person name="Gargeya S."/>
            <person name="Fitzgerald M."/>
            <person name="Haas B."/>
            <person name="Abouelleil A."/>
            <person name="Alvarado L."/>
            <person name="Arachchi H.M."/>
            <person name="Berlin A."/>
            <person name="Brown A."/>
            <person name="Chapman S.B."/>
            <person name="Chen Z."/>
            <person name="Dunbar C."/>
            <person name="Freedman E."/>
            <person name="Gearin G."/>
            <person name="Gellesch M."/>
            <person name="Goldberg J."/>
            <person name="Griggs A."/>
            <person name="Gujja S."/>
            <person name="Heiman D."/>
            <person name="Howarth C."/>
            <person name="Larson L."/>
            <person name="Lui A."/>
            <person name="MacDonald P.J.P."/>
            <person name="Montmayeur A."/>
            <person name="Murphy C."/>
            <person name="Neiman D."/>
            <person name="Pearson M."/>
            <person name="Priest M."/>
            <person name="Roberts A."/>
            <person name="Saif S."/>
            <person name="Shea T."/>
            <person name="Shenoy N."/>
            <person name="Sisk P."/>
            <person name="Stolte C."/>
            <person name="Sykes S."/>
            <person name="Wortman J."/>
            <person name="Nusbaum C."/>
            <person name="Birren B."/>
        </authorList>
    </citation>
    <scope>NUCLEOTIDE SEQUENCE [LARGE SCALE GENOMIC DNA]</scope>
    <source>
        <strain evidence="1 2">CM5</strain>
    </source>
</reference>
<evidence type="ECO:0000313" key="1">
    <source>
        <dbReference type="EMBL" id="EHL18662.1"/>
    </source>
</evidence>
<dbReference type="EMBL" id="AFZG01000041">
    <property type="protein sequence ID" value="EHL18662.1"/>
    <property type="molecule type" value="Genomic_DNA"/>
</dbReference>
<evidence type="ECO:0000313" key="2">
    <source>
        <dbReference type="Proteomes" id="UP000003379"/>
    </source>
</evidence>
<feature type="non-terminal residue" evidence="1">
    <location>
        <position position="249"/>
    </location>
</feature>
<protein>
    <recommendedName>
        <fullName evidence="3">Transposase (putative) YhgA-like domain-containing protein</fullName>
    </recommendedName>
</protein>
<evidence type="ECO:0008006" key="3">
    <source>
        <dbReference type="Google" id="ProtNLM"/>
    </source>
</evidence>
<proteinExistence type="predicted"/>
<organism evidence="1 2">
    <name type="scientific">Peptoanaerobacter stomatis</name>
    <dbReference type="NCBI Taxonomy" id="796937"/>
    <lineage>
        <taxon>Bacteria</taxon>
        <taxon>Bacillati</taxon>
        <taxon>Bacillota</taxon>
        <taxon>Clostridia</taxon>
        <taxon>Peptostreptococcales</taxon>
        <taxon>Filifactoraceae</taxon>
        <taxon>Peptoanaerobacter</taxon>
    </lineage>
</organism>
<dbReference type="RefSeq" id="WP_009528615.1">
    <property type="nucleotide sequence ID" value="NZ_JH414597.1"/>
</dbReference>
<dbReference type="HOGENOM" id="CLU_068216_1_0_9"/>
<dbReference type="AlphaFoldDB" id="G9XE04"/>
<sequence length="249" mass="29689">MEKKNKINKKDIINRKTKDTVFTDLFRNKKYLLQLYQDLHPEDLDTRQEDLQIITLENILVHSMYNDLGFIAKDKLLILVEAQSTQSVNIALRMLLYLSQTVKDYLQENRLNVHSKKQIILPTPEFYVIYTGEDKKGNRTIKLSDTYKEKQDLPQLELTINIIETSYQHKIIWQYIEFCRILNEQAKKYGYTKEMIEETIKICTDEDILKEYLSKRKKEVMSIMSTLFSQEEVTKFVIEEEREEAKKEG</sequence>
<accession>G9XE04</accession>